<proteinExistence type="predicted"/>
<comment type="caution">
    <text evidence="3">The sequence shown here is derived from an EMBL/GenBank/DDBJ whole genome shotgun (WGS) entry which is preliminary data.</text>
</comment>
<dbReference type="SUPFAM" id="SSF51735">
    <property type="entry name" value="NAD(P)-binding Rossmann-fold domains"/>
    <property type="match status" value="1"/>
</dbReference>
<feature type="domain" description="NAD(P)-binding" evidence="2">
    <location>
        <begin position="15"/>
        <end position="219"/>
    </location>
</feature>
<evidence type="ECO:0000313" key="4">
    <source>
        <dbReference type="Proteomes" id="UP001189429"/>
    </source>
</evidence>
<dbReference type="PANTHER" id="PTHR15020">
    <property type="entry name" value="FLAVIN REDUCTASE-RELATED"/>
    <property type="match status" value="1"/>
</dbReference>
<organism evidence="3 4">
    <name type="scientific">Prorocentrum cordatum</name>
    <dbReference type="NCBI Taxonomy" id="2364126"/>
    <lineage>
        <taxon>Eukaryota</taxon>
        <taxon>Sar</taxon>
        <taxon>Alveolata</taxon>
        <taxon>Dinophyceae</taxon>
        <taxon>Prorocentrales</taxon>
        <taxon>Prorocentraceae</taxon>
        <taxon>Prorocentrum</taxon>
    </lineage>
</organism>
<evidence type="ECO:0000256" key="1">
    <source>
        <dbReference type="SAM" id="MobiDB-lite"/>
    </source>
</evidence>
<reference evidence="3" key="1">
    <citation type="submission" date="2023-10" db="EMBL/GenBank/DDBJ databases">
        <authorList>
            <person name="Chen Y."/>
            <person name="Shah S."/>
            <person name="Dougan E. K."/>
            <person name="Thang M."/>
            <person name="Chan C."/>
        </authorList>
    </citation>
    <scope>NUCLEOTIDE SEQUENCE [LARGE SCALE GENOMIC DNA]</scope>
</reference>
<dbReference type="Pfam" id="PF13460">
    <property type="entry name" value="NAD_binding_10"/>
    <property type="match status" value="1"/>
</dbReference>
<dbReference type="InterPro" id="IPR016040">
    <property type="entry name" value="NAD(P)-bd_dom"/>
</dbReference>
<evidence type="ECO:0000259" key="2">
    <source>
        <dbReference type="Pfam" id="PF13460"/>
    </source>
</evidence>
<gene>
    <name evidence="3" type="ORF">PCOR1329_LOCUS77950</name>
</gene>
<keyword evidence="4" id="KW-1185">Reference proteome</keyword>
<feature type="non-terminal residue" evidence="3">
    <location>
        <position position="1"/>
    </location>
</feature>
<name>A0ABN9XQW8_9DINO</name>
<dbReference type="EMBL" id="CAUYUJ010020833">
    <property type="protein sequence ID" value="CAK0900739.1"/>
    <property type="molecule type" value="Genomic_DNA"/>
</dbReference>
<accession>A0ABN9XQW8</accession>
<feature type="region of interest" description="Disordered" evidence="1">
    <location>
        <begin position="261"/>
        <end position="281"/>
    </location>
</feature>
<dbReference type="Proteomes" id="UP001189429">
    <property type="component" value="Unassembled WGS sequence"/>
</dbReference>
<dbReference type="PANTHER" id="PTHR15020:SF45">
    <property type="entry name" value="NAD(P)-BINDING DOMAIN-CONTAINING PROTEIN"/>
    <property type="match status" value="1"/>
</dbReference>
<protein>
    <recommendedName>
        <fullName evidence="2">NAD(P)-binding domain-containing protein</fullName>
    </recommendedName>
</protein>
<dbReference type="Gene3D" id="3.40.50.720">
    <property type="entry name" value="NAD(P)-binding Rossmann-like Domain"/>
    <property type="match status" value="1"/>
</dbReference>
<sequence>RHWRQAPAAFVAVFGGTGLTGREAVHQLLQRGEEVVVLARDPAKLLTPLGSCGKEAADKPFDDAKLKVVQGDVKSFADVSKVIGAGCKGVIVSLGGKSADVGETMLTDGTSNVISAMKEAGTKRIAVVTSIGTGDSENQAPFFFKVLMYTMMSKIFKDKNNQEALFQPGGPGSDLEFTVVRPGGLTVEPPTGVIHRGRPAGSIARADVADFCLGAVLEPGFPYLGRSFPASLPWAAPVGRRTARPRPAWGRRRPELARAARRGLGREKEEEEQQAAAAHKDERSCARSCALQFWGVLQLRPT</sequence>
<dbReference type="InterPro" id="IPR036291">
    <property type="entry name" value="NAD(P)-bd_dom_sf"/>
</dbReference>
<evidence type="ECO:0000313" key="3">
    <source>
        <dbReference type="EMBL" id="CAK0900739.1"/>
    </source>
</evidence>